<reference evidence="4 5" key="1">
    <citation type="submission" date="2017-10" db="EMBL/GenBank/DDBJ databases">
        <title>Massilia psychrophilum sp. nov., a novel purple-pigmented bacterium isolated from Tianshan glacier, Xinjiang Municipality, China.</title>
        <authorList>
            <person name="Wang H."/>
        </authorList>
    </citation>
    <scope>NUCLEOTIDE SEQUENCE [LARGE SCALE GENOMIC DNA]</scope>
    <source>
        <strain evidence="4 5">JCM 30074</strain>
    </source>
</reference>
<evidence type="ECO:0000313" key="5">
    <source>
        <dbReference type="Proteomes" id="UP000230390"/>
    </source>
</evidence>
<dbReference type="Gene3D" id="3.40.50.2300">
    <property type="match status" value="2"/>
</dbReference>
<proteinExistence type="inferred from homology"/>
<dbReference type="OrthoDB" id="8522748at2"/>
<accession>A0A2G8TI90</accession>
<comment type="caution">
    <text evidence="4">The sequence shown here is derived from an EMBL/GenBank/DDBJ whole genome shotgun (WGS) entry which is preliminary data.</text>
</comment>
<evidence type="ECO:0000256" key="2">
    <source>
        <dbReference type="ARBA" id="ARBA00022729"/>
    </source>
</evidence>
<keyword evidence="5" id="KW-1185">Reference proteome</keyword>
<dbReference type="InterPro" id="IPR028082">
    <property type="entry name" value="Peripla_BP_I"/>
</dbReference>
<comment type="similarity">
    <text evidence="1">Belongs to the leucine-binding protein family.</text>
</comment>
<feature type="domain" description="Leucine-binding protein" evidence="3">
    <location>
        <begin position="12"/>
        <end position="344"/>
    </location>
</feature>
<dbReference type="InterPro" id="IPR028081">
    <property type="entry name" value="Leu-bd"/>
</dbReference>
<dbReference type="Pfam" id="PF13458">
    <property type="entry name" value="Peripla_BP_6"/>
    <property type="match status" value="1"/>
</dbReference>
<evidence type="ECO:0000259" key="3">
    <source>
        <dbReference type="Pfam" id="PF13458"/>
    </source>
</evidence>
<name>A0A2G8TI90_9BURK</name>
<dbReference type="PANTHER" id="PTHR30483:SF6">
    <property type="entry name" value="PERIPLASMIC BINDING PROTEIN OF ABC TRANSPORTER FOR NATURAL AMINO ACIDS"/>
    <property type="match status" value="1"/>
</dbReference>
<dbReference type="InterPro" id="IPR051010">
    <property type="entry name" value="BCAA_transport"/>
</dbReference>
<keyword evidence="2" id="KW-0732">Signal</keyword>
<dbReference type="AlphaFoldDB" id="A0A2G8TI90"/>
<evidence type="ECO:0000256" key="1">
    <source>
        <dbReference type="ARBA" id="ARBA00010062"/>
    </source>
</evidence>
<dbReference type="Proteomes" id="UP000230390">
    <property type="component" value="Unassembled WGS sequence"/>
</dbReference>
<evidence type="ECO:0000313" key="4">
    <source>
        <dbReference type="EMBL" id="PIL45767.1"/>
    </source>
</evidence>
<organism evidence="4 5">
    <name type="scientific">Massilia eurypsychrophila</name>
    <dbReference type="NCBI Taxonomy" id="1485217"/>
    <lineage>
        <taxon>Bacteria</taxon>
        <taxon>Pseudomonadati</taxon>
        <taxon>Pseudomonadota</taxon>
        <taxon>Betaproteobacteria</taxon>
        <taxon>Burkholderiales</taxon>
        <taxon>Oxalobacteraceae</taxon>
        <taxon>Telluria group</taxon>
        <taxon>Massilia</taxon>
    </lineage>
</organism>
<dbReference type="PANTHER" id="PTHR30483">
    <property type="entry name" value="LEUCINE-SPECIFIC-BINDING PROTEIN"/>
    <property type="match status" value="1"/>
</dbReference>
<gene>
    <name evidence="4" type="ORF">CR105_06795</name>
</gene>
<dbReference type="RefSeq" id="WP_099787678.1">
    <property type="nucleotide sequence ID" value="NZ_JBHLYV010000029.1"/>
</dbReference>
<dbReference type="CDD" id="cd06359">
    <property type="entry name" value="PBP1_Nba-like"/>
    <property type="match status" value="1"/>
</dbReference>
<dbReference type="EMBL" id="PDOC01000003">
    <property type="protein sequence ID" value="PIL45767.1"/>
    <property type="molecule type" value="Genomic_DNA"/>
</dbReference>
<dbReference type="SUPFAM" id="SSF53822">
    <property type="entry name" value="Periplasmic binding protein-like I"/>
    <property type="match status" value="1"/>
</dbReference>
<sequence length="376" mass="40606">MTAACAAHGADKVKVGMLTTLSGAGAGLGVDIRDGFSLALTHLDNKFGTLPVEVFTSDDQQSPDVAKQMTERLLKKEKVDFMTGIVFSNVMLAVGPSVFAAKTHFISANAGPSQYAGEQCNPYFFNVAWQNDNLDEAVGKQVTAQGYKNVVLIAPNYPGGKDALTGFKRYYKGKVADEIYTKLGQLDYGVELSQIRAAKPDAVFIFLPGGMGINFIKQFVDSGLSKSSQLFGPGFSADEDIIKAVGAPMLGMFNASQWGHDMDNAQNKRFVADFQKKYGRLPSLYASQGYDAAMLMDSAVRGVKGKIEDKEALGKALKAANFKSVRGAFKFGHNNYPVQDYYARVIGTDKQGRVTNRTLGPILTNHGDAYSASCKM</sequence>
<protein>
    <submittedName>
        <fullName evidence="4">ABC transporter substrate-binding protein</fullName>
    </submittedName>
</protein>